<name>A0A2D1GQ09_9CAUD</name>
<proteinExistence type="predicted"/>
<gene>
    <name evidence="1" type="primary">86</name>
    <name evidence="1" type="ORF">SEA_KUMAO_86</name>
</gene>
<dbReference type="EMBL" id="MG009575">
    <property type="protein sequence ID" value="ATN94048.1"/>
    <property type="molecule type" value="Genomic_DNA"/>
</dbReference>
<evidence type="ECO:0000313" key="1">
    <source>
        <dbReference type="EMBL" id="ATN94048.1"/>
    </source>
</evidence>
<evidence type="ECO:0000313" key="2">
    <source>
        <dbReference type="Proteomes" id="UP000229090"/>
    </source>
</evidence>
<organism evidence="1 2">
    <name type="scientific">Mycobacterium phage Kumao</name>
    <dbReference type="NCBI Taxonomy" id="2041344"/>
    <lineage>
        <taxon>Viruses</taxon>
        <taxon>Duplodnaviria</taxon>
        <taxon>Heunggongvirae</taxon>
        <taxon>Uroviricota</taxon>
        <taxon>Caudoviricetes</taxon>
        <taxon>Vilmaviridae</taxon>
        <taxon>Kumaovirus</taxon>
        <taxon>Kumaovirus kumao</taxon>
    </lineage>
</organism>
<sequence>MKSSKVVAADTIYVTEADLNAIISRTLADYPWMKDYPVDCHQSCARWEIAEEHGEDAAKAWDNYDTALWLLKGERAGKRV</sequence>
<dbReference type="RefSeq" id="YP_010013575.1">
    <property type="nucleotide sequence ID" value="NC_053512.1"/>
</dbReference>
<reference evidence="2" key="1">
    <citation type="submission" date="2017-09" db="EMBL/GenBank/DDBJ databases">
        <authorList>
            <person name="Ehlers B."/>
            <person name="Leendertz F.H."/>
        </authorList>
    </citation>
    <scope>NUCLEOTIDE SEQUENCE [LARGE SCALE GENOMIC DNA]</scope>
</reference>
<dbReference type="Proteomes" id="UP000229090">
    <property type="component" value="Segment"/>
</dbReference>
<accession>A0A2D1GQ09</accession>
<dbReference type="KEGG" id="vg:63210189"/>
<keyword evidence="2" id="KW-1185">Reference proteome</keyword>
<protein>
    <submittedName>
        <fullName evidence="1">Uncharacterized protein</fullName>
    </submittedName>
</protein>
<dbReference type="GeneID" id="63210189"/>